<name>A0A4Y2PNB4_ARAVE</name>
<evidence type="ECO:0000313" key="2">
    <source>
        <dbReference type="Proteomes" id="UP000499080"/>
    </source>
</evidence>
<dbReference type="AlphaFoldDB" id="A0A4Y2PNB4"/>
<gene>
    <name evidence="1" type="ORF">AVEN_249021_1</name>
</gene>
<dbReference type="EMBL" id="BGPR01011880">
    <property type="protein sequence ID" value="GBN53425.1"/>
    <property type="molecule type" value="Genomic_DNA"/>
</dbReference>
<keyword evidence="2" id="KW-1185">Reference proteome</keyword>
<comment type="caution">
    <text evidence="1">The sequence shown here is derived from an EMBL/GenBank/DDBJ whole genome shotgun (WGS) entry which is preliminary data.</text>
</comment>
<accession>A0A4Y2PNB4</accession>
<evidence type="ECO:0000313" key="1">
    <source>
        <dbReference type="EMBL" id="GBN53425.1"/>
    </source>
</evidence>
<organism evidence="1 2">
    <name type="scientific">Araneus ventricosus</name>
    <name type="common">Orbweaver spider</name>
    <name type="synonym">Epeira ventricosa</name>
    <dbReference type="NCBI Taxonomy" id="182803"/>
    <lineage>
        <taxon>Eukaryota</taxon>
        <taxon>Metazoa</taxon>
        <taxon>Ecdysozoa</taxon>
        <taxon>Arthropoda</taxon>
        <taxon>Chelicerata</taxon>
        <taxon>Arachnida</taxon>
        <taxon>Araneae</taxon>
        <taxon>Araneomorphae</taxon>
        <taxon>Entelegynae</taxon>
        <taxon>Araneoidea</taxon>
        <taxon>Araneidae</taxon>
        <taxon>Araneus</taxon>
    </lineage>
</organism>
<sequence>MWAWYTSWIKCPLDDVRLDDGSVGLQRQPYSKPATSAYRKTELPRPTVASGILNDRGRYDGSRIQAGVLVDPQPDSSRWRCVLSLVEDLEVPPLVCLQNRTPLHAPATITFWLFKQCSGHEVGETSEDAPKLSRK</sequence>
<reference evidence="1 2" key="1">
    <citation type="journal article" date="2019" name="Sci. Rep.">
        <title>Orb-weaving spider Araneus ventricosus genome elucidates the spidroin gene catalogue.</title>
        <authorList>
            <person name="Kono N."/>
            <person name="Nakamura H."/>
            <person name="Ohtoshi R."/>
            <person name="Moran D.A.P."/>
            <person name="Shinohara A."/>
            <person name="Yoshida Y."/>
            <person name="Fujiwara M."/>
            <person name="Mori M."/>
            <person name="Tomita M."/>
            <person name="Arakawa K."/>
        </authorList>
    </citation>
    <scope>NUCLEOTIDE SEQUENCE [LARGE SCALE GENOMIC DNA]</scope>
</reference>
<dbReference type="Proteomes" id="UP000499080">
    <property type="component" value="Unassembled WGS sequence"/>
</dbReference>
<proteinExistence type="predicted"/>
<protein>
    <submittedName>
        <fullName evidence="1">Uncharacterized protein</fullName>
    </submittedName>
</protein>